<feature type="non-terminal residue" evidence="1">
    <location>
        <position position="103"/>
    </location>
</feature>
<gene>
    <name evidence="1" type="ORF">AAFH96_37540</name>
</gene>
<dbReference type="EMBL" id="JBCGDC010000394">
    <property type="protein sequence ID" value="MFB6398718.1"/>
    <property type="molecule type" value="Genomic_DNA"/>
</dbReference>
<reference evidence="1 2" key="1">
    <citation type="submission" date="2024-04" db="EMBL/GenBank/DDBJ databases">
        <title>Polymorphospora sp. isolated from Baiyangdian Lake in Xiong'an New Area.</title>
        <authorList>
            <person name="Zhang X."/>
            <person name="Liu J."/>
        </authorList>
    </citation>
    <scope>NUCLEOTIDE SEQUENCE [LARGE SCALE GENOMIC DNA]</scope>
    <source>
        <strain evidence="1 2">2-325</strain>
    </source>
</reference>
<organism evidence="1 2">
    <name type="scientific">Polymorphospora lycopeni</name>
    <dbReference type="NCBI Taxonomy" id="3140240"/>
    <lineage>
        <taxon>Bacteria</taxon>
        <taxon>Bacillati</taxon>
        <taxon>Actinomycetota</taxon>
        <taxon>Actinomycetes</taxon>
        <taxon>Micromonosporales</taxon>
        <taxon>Micromonosporaceae</taxon>
        <taxon>Polymorphospora</taxon>
    </lineage>
</organism>
<name>A0ABV5D6X5_9ACTN</name>
<protein>
    <submittedName>
        <fullName evidence="1">Sugar dehydrogenase</fullName>
    </submittedName>
</protein>
<evidence type="ECO:0000313" key="2">
    <source>
        <dbReference type="Proteomes" id="UP001582793"/>
    </source>
</evidence>
<proteinExistence type="predicted"/>
<feature type="non-terminal residue" evidence="1">
    <location>
        <position position="1"/>
    </location>
</feature>
<keyword evidence="2" id="KW-1185">Reference proteome</keyword>
<comment type="caution">
    <text evidence="1">The sequence shown here is derived from an EMBL/GenBank/DDBJ whole genome shotgun (WGS) entry which is preliminary data.</text>
</comment>
<accession>A0ABV5D6X5</accession>
<sequence>PLTGDDSVERIDLPFAFPFYGQTYTSAWVSSNGFLSFEDPGGAQPINGPIPDTTAPNTGVYPFWDDLVVRADTVVRSAVVGSGADRRFVLEWFNHGQYGSSSA</sequence>
<dbReference type="Proteomes" id="UP001582793">
    <property type="component" value="Unassembled WGS sequence"/>
</dbReference>
<evidence type="ECO:0000313" key="1">
    <source>
        <dbReference type="EMBL" id="MFB6398718.1"/>
    </source>
</evidence>